<feature type="domain" description="Fe2OG dioxygenase" evidence="6">
    <location>
        <begin position="209"/>
        <end position="309"/>
    </location>
</feature>
<evidence type="ECO:0000256" key="2">
    <source>
        <dbReference type="ARBA" id="ARBA00022723"/>
    </source>
</evidence>
<keyword evidence="2 5" id="KW-0479">Metal-binding</keyword>
<dbReference type="InterPro" id="IPR050295">
    <property type="entry name" value="Plant_2OG-oxidoreductases"/>
</dbReference>
<reference evidence="7" key="1">
    <citation type="submission" date="2012-05" db="EMBL/GenBank/DDBJ databases">
        <authorList>
            <person name="Krishnakumar V."/>
            <person name="Cheung F."/>
            <person name="Xiao Y."/>
            <person name="Chan A."/>
            <person name="Moskal W.A."/>
            <person name="Town C.D."/>
        </authorList>
    </citation>
    <scope>NUCLEOTIDE SEQUENCE</scope>
</reference>
<keyword evidence="4 5" id="KW-0408">Iron</keyword>
<dbReference type="GO" id="GO:0046872">
    <property type="term" value="F:metal ion binding"/>
    <property type="evidence" value="ECO:0007669"/>
    <property type="project" value="UniProtKB-KW"/>
</dbReference>
<evidence type="ECO:0000256" key="4">
    <source>
        <dbReference type="ARBA" id="ARBA00023004"/>
    </source>
</evidence>
<evidence type="ECO:0000313" key="7">
    <source>
        <dbReference type="EMBL" id="AFK38817.1"/>
    </source>
</evidence>
<dbReference type="PROSITE" id="PS51471">
    <property type="entry name" value="FE2OG_OXY"/>
    <property type="match status" value="1"/>
</dbReference>
<evidence type="ECO:0000256" key="5">
    <source>
        <dbReference type="RuleBase" id="RU003682"/>
    </source>
</evidence>
<accession>I3SEX5</accession>
<dbReference type="Pfam" id="PF14226">
    <property type="entry name" value="DIOX_N"/>
    <property type="match status" value="1"/>
</dbReference>
<dbReference type="InterPro" id="IPR005123">
    <property type="entry name" value="Oxoglu/Fe-dep_dioxygenase_dom"/>
</dbReference>
<protein>
    <recommendedName>
        <fullName evidence="6">Fe2OG dioxygenase domain-containing protein</fullName>
    </recommendedName>
</protein>
<name>I3SEX5_LOTJA</name>
<sequence length="358" mass="40722">MAESQSLASVELQILGKTVQELALNPENLPKSYIHEQGGAGFRDALLPSESEGIPVVDLHLLTSPSTAQQELAKLHYALSTWGCFQAINHGMPSSFLDKVREVSKQFFDLPKEEKQKYAREPNGLEGYGNDQILIQNQRLDWTDRVYLKVQPEDQGNLKVWPQKPNEFGSTIFEYTKNLKLLTEVTLKAIANSLNLEKDCFVKECGEKDTMFLRLNYYPACPMPDHVLGVKPHADGSSITFLLQDKEVEGLQILKDNHWFKVPIIPDALVINVGDQIEIMSNGIFQSPVHRVVVNAEKERLTLAMFHIPDSEKVIKPVEKLVNESRPKLYRPVKDYVGLYFQYYQQGRRPIEASKIEL</sequence>
<dbReference type="InterPro" id="IPR026992">
    <property type="entry name" value="DIOX_N"/>
</dbReference>
<dbReference type="Gene3D" id="2.60.120.330">
    <property type="entry name" value="B-lactam Antibiotic, Isopenicillin N Synthase, Chain"/>
    <property type="match status" value="1"/>
</dbReference>
<comment type="similarity">
    <text evidence="1 5">Belongs to the iron/ascorbate-dependent oxidoreductase family.</text>
</comment>
<dbReference type="EMBL" id="BT139022">
    <property type="protein sequence ID" value="AFK38817.1"/>
    <property type="molecule type" value="mRNA"/>
</dbReference>
<dbReference type="AlphaFoldDB" id="I3SEX5"/>
<dbReference type="SUPFAM" id="SSF51197">
    <property type="entry name" value="Clavaminate synthase-like"/>
    <property type="match status" value="1"/>
</dbReference>
<dbReference type="FunFam" id="2.60.120.330:FF:000018">
    <property type="entry name" value="2-oxoglutarate (2OG) and Fe(II)-dependent oxygenase superfamily protein"/>
    <property type="match status" value="1"/>
</dbReference>
<dbReference type="GO" id="GO:0016491">
    <property type="term" value="F:oxidoreductase activity"/>
    <property type="evidence" value="ECO:0007669"/>
    <property type="project" value="UniProtKB-KW"/>
</dbReference>
<dbReference type="InterPro" id="IPR027443">
    <property type="entry name" value="IPNS-like_sf"/>
</dbReference>
<evidence type="ECO:0000256" key="3">
    <source>
        <dbReference type="ARBA" id="ARBA00022896"/>
    </source>
</evidence>
<dbReference type="Pfam" id="PF03171">
    <property type="entry name" value="2OG-FeII_Oxy"/>
    <property type="match status" value="1"/>
</dbReference>
<organism evidence="7">
    <name type="scientific">Lotus japonicus</name>
    <name type="common">Lotus corniculatus var. japonicus</name>
    <dbReference type="NCBI Taxonomy" id="34305"/>
    <lineage>
        <taxon>Eukaryota</taxon>
        <taxon>Viridiplantae</taxon>
        <taxon>Streptophyta</taxon>
        <taxon>Embryophyta</taxon>
        <taxon>Tracheophyta</taxon>
        <taxon>Spermatophyta</taxon>
        <taxon>Magnoliopsida</taxon>
        <taxon>eudicotyledons</taxon>
        <taxon>Gunneridae</taxon>
        <taxon>Pentapetalae</taxon>
        <taxon>rosids</taxon>
        <taxon>fabids</taxon>
        <taxon>Fabales</taxon>
        <taxon>Fabaceae</taxon>
        <taxon>Papilionoideae</taxon>
        <taxon>50 kb inversion clade</taxon>
        <taxon>NPAAA clade</taxon>
        <taxon>Hologalegina</taxon>
        <taxon>robinioid clade</taxon>
        <taxon>Loteae</taxon>
        <taxon>Lotus</taxon>
    </lineage>
</organism>
<dbReference type="PANTHER" id="PTHR47991">
    <property type="entry name" value="OXOGLUTARATE/IRON-DEPENDENT DIOXYGENASE"/>
    <property type="match status" value="1"/>
</dbReference>
<keyword evidence="3" id="KW-0847">Vitamin C</keyword>
<keyword evidence="5" id="KW-0560">Oxidoreductase</keyword>
<proteinExistence type="evidence at transcript level"/>
<evidence type="ECO:0000256" key="1">
    <source>
        <dbReference type="ARBA" id="ARBA00008056"/>
    </source>
</evidence>
<dbReference type="InterPro" id="IPR044861">
    <property type="entry name" value="IPNS-like_FE2OG_OXY"/>
</dbReference>
<dbReference type="GO" id="GO:0031418">
    <property type="term" value="F:L-ascorbic acid binding"/>
    <property type="evidence" value="ECO:0007669"/>
    <property type="project" value="UniProtKB-KW"/>
</dbReference>
<evidence type="ECO:0000259" key="6">
    <source>
        <dbReference type="PROSITE" id="PS51471"/>
    </source>
</evidence>